<gene>
    <name evidence="2" type="ORF">C5167_023027</name>
</gene>
<organism evidence="2 3">
    <name type="scientific">Papaver somniferum</name>
    <name type="common">Opium poppy</name>
    <dbReference type="NCBI Taxonomy" id="3469"/>
    <lineage>
        <taxon>Eukaryota</taxon>
        <taxon>Viridiplantae</taxon>
        <taxon>Streptophyta</taxon>
        <taxon>Embryophyta</taxon>
        <taxon>Tracheophyta</taxon>
        <taxon>Spermatophyta</taxon>
        <taxon>Magnoliopsida</taxon>
        <taxon>Ranunculales</taxon>
        <taxon>Papaveraceae</taxon>
        <taxon>Papaveroideae</taxon>
        <taxon>Papaver</taxon>
    </lineage>
</organism>
<dbReference type="Gene3D" id="1.10.287.3990">
    <property type="match status" value="1"/>
</dbReference>
<feature type="region of interest" description="Disordered" evidence="1">
    <location>
        <begin position="13"/>
        <end position="44"/>
    </location>
</feature>
<evidence type="ECO:0000256" key="1">
    <source>
        <dbReference type="SAM" id="MobiDB-lite"/>
    </source>
</evidence>
<dbReference type="Proteomes" id="UP000316621">
    <property type="component" value="Chromosome 5"/>
</dbReference>
<evidence type="ECO:0000313" key="2">
    <source>
        <dbReference type="EMBL" id="RZC61279.1"/>
    </source>
</evidence>
<protein>
    <submittedName>
        <fullName evidence="2">Uncharacterized protein</fullName>
    </submittedName>
</protein>
<name>A0A4Y7JNH0_PAPSO</name>
<evidence type="ECO:0000313" key="3">
    <source>
        <dbReference type="Proteomes" id="UP000316621"/>
    </source>
</evidence>
<accession>A0A4Y7JNH0</accession>
<reference evidence="2 3" key="1">
    <citation type="journal article" date="2018" name="Science">
        <title>The opium poppy genome and morphinan production.</title>
        <authorList>
            <person name="Guo L."/>
            <person name="Winzer T."/>
            <person name="Yang X."/>
            <person name="Li Y."/>
            <person name="Ning Z."/>
            <person name="He Z."/>
            <person name="Teodor R."/>
            <person name="Lu Y."/>
            <person name="Bowser T.A."/>
            <person name="Graham I.A."/>
            <person name="Ye K."/>
        </authorList>
    </citation>
    <scope>NUCLEOTIDE SEQUENCE [LARGE SCALE GENOMIC DNA]</scope>
    <source>
        <strain evidence="3">cv. HN1</strain>
        <tissue evidence="2">Leaves</tissue>
    </source>
</reference>
<dbReference type="EMBL" id="CM010719">
    <property type="protein sequence ID" value="RZC61279.1"/>
    <property type="molecule type" value="Genomic_DNA"/>
</dbReference>
<dbReference type="AlphaFoldDB" id="A0A4Y7JNH0"/>
<feature type="compositionally biased region" description="Basic and acidic residues" evidence="1">
    <location>
        <begin position="13"/>
        <end position="31"/>
    </location>
</feature>
<proteinExistence type="predicted"/>
<sequence>MLVHLALALRASMEEKRERQDAAARAAKEKGGGQASSSHDTTMTENASIMYDGLIQAI</sequence>
<keyword evidence="3" id="KW-1185">Reference proteome</keyword>
<dbReference type="Gramene" id="RZC61279">
    <property type="protein sequence ID" value="RZC61279"/>
    <property type="gene ID" value="C5167_023027"/>
</dbReference>